<protein>
    <submittedName>
        <fullName evidence="2">Uncharacterized protein</fullName>
    </submittedName>
</protein>
<accession>A0A1A8I9J3</accession>
<dbReference type="AlphaFoldDB" id="A0A1A8I9J3"/>
<feature type="compositionally biased region" description="Polar residues" evidence="1">
    <location>
        <begin position="283"/>
        <end position="305"/>
    </location>
</feature>
<organism evidence="2">
    <name type="scientific">Nothobranchius kuhntae</name>
    <name type="common">Beira killifish</name>
    <dbReference type="NCBI Taxonomy" id="321403"/>
    <lineage>
        <taxon>Eukaryota</taxon>
        <taxon>Metazoa</taxon>
        <taxon>Chordata</taxon>
        <taxon>Craniata</taxon>
        <taxon>Vertebrata</taxon>
        <taxon>Euteleostomi</taxon>
        <taxon>Actinopterygii</taxon>
        <taxon>Neopterygii</taxon>
        <taxon>Teleostei</taxon>
        <taxon>Neoteleostei</taxon>
        <taxon>Acanthomorphata</taxon>
        <taxon>Ovalentaria</taxon>
        <taxon>Atherinomorphae</taxon>
        <taxon>Cyprinodontiformes</taxon>
        <taxon>Nothobranchiidae</taxon>
        <taxon>Nothobranchius</taxon>
    </lineage>
</organism>
<reference evidence="2" key="1">
    <citation type="submission" date="2016-05" db="EMBL/GenBank/DDBJ databases">
        <authorList>
            <person name="Lavstsen T."/>
            <person name="Jespersen J.S."/>
        </authorList>
    </citation>
    <scope>NUCLEOTIDE SEQUENCE</scope>
    <source>
        <tissue evidence="2">Brain</tissue>
    </source>
</reference>
<sequence>MTRPKVRPCPSCQTPNQANRKTCSFCFKSLSTKITFKNKVQSLDSQWAQAVIKNRNTGRIIDSACIAVQKLDAIGCRPILFLGKQDKVSNKWVADVITNLEPTSTTRHLLEKMKTAYEFLLTMGCPITVQQDTSTRQQDVINNQAETVIEEQSEVVEEAHHVDQKTWKLIEEAAEMLSQEHTKVLPDNPEDNIFVLHHTPVSPPVISCSQSSLKKKRQRSTSPKPSATFQPSVAPTDQPSPQSPPADHAVPQSLSQDGQNETERRKNVQQLHQQQQIEDRGIPTSSSAEQMTIETSGGAQTTRNPDLNLDEQASDSSETEVSGDDEGDDGDVILDSKLSDSEPETGYGNNDWNESRSLSQALILSTNPLAALSVVNSFSTRCLSGNM</sequence>
<proteinExistence type="predicted"/>
<reference evidence="2" key="2">
    <citation type="submission" date="2016-06" db="EMBL/GenBank/DDBJ databases">
        <title>The genome of a short-lived fish provides insights into sex chromosome evolution and the genetic control of aging.</title>
        <authorList>
            <person name="Reichwald K."/>
            <person name="Felder M."/>
            <person name="Petzold A."/>
            <person name="Koch P."/>
            <person name="Groth M."/>
            <person name="Platzer M."/>
        </authorList>
    </citation>
    <scope>NUCLEOTIDE SEQUENCE</scope>
    <source>
        <tissue evidence="2">Brain</tissue>
    </source>
</reference>
<feature type="compositionally biased region" description="Acidic residues" evidence="1">
    <location>
        <begin position="308"/>
        <end position="332"/>
    </location>
</feature>
<feature type="compositionally biased region" description="Polar residues" evidence="1">
    <location>
        <begin position="223"/>
        <end position="240"/>
    </location>
</feature>
<feature type="region of interest" description="Disordered" evidence="1">
    <location>
        <begin position="200"/>
        <end position="353"/>
    </location>
</feature>
<name>A0A1A8I9J3_NOTKU</name>
<evidence type="ECO:0000313" key="2">
    <source>
        <dbReference type="EMBL" id="SBQ93772.1"/>
    </source>
</evidence>
<gene>
    <name evidence="2" type="primary">Nfu_g_1_023388</name>
</gene>
<dbReference type="EMBL" id="HAED01007560">
    <property type="protein sequence ID" value="SBQ93772.1"/>
    <property type="molecule type" value="Transcribed_RNA"/>
</dbReference>
<evidence type="ECO:0000256" key="1">
    <source>
        <dbReference type="SAM" id="MobiDB-lite"/>
    </source>
</evidence>